<dbReference type="Proteomes" id="UP001064048">
    <property type="component" value="Chromosome 5"/>
</dbReference>
<organism evidence="1 2">
    <name type="scientific">Choristoneura fumiferana</name>
    <name type="common">Spruce budworm moth</name>
    <name type="synonym">Archips fumiferana</name>
    <dbReference type="NCBI Taxonomy" id="7141"/>
    <lineage>
        <taxon>Eukaryota</taxon>
        <taxon>Metazoa</taxon>
        <taxon>Ecdysozoa</taxon>
        <taxon>Arthropoda</taxon>
        <taxon>Hexapoda</taxon>
        <taxon>Insecta</taxon>
        <taxon>Pterygota</taxon>
        <taxon>Neoptera</taxon>
        <taxon>Endopterygota</taxon>
        <taxon>Lepidoptera</taxon>
        <taxon>Glossata</taxon>
        <taxon>Ditrysia</taxon>
        <taxon>Tortricoidea</taxon>
        <taxon>Tortricidae</taxon>
        <taxon>Tortricinae</taxon>
        <taxon>Choristoneura</taxon>
    </lineage>
</organism>
<protein>
    <submittedName>
        <fullName evidence="1">Uncharacterized protein</fullName>
    </submittedName>
</protein>
<evidence type="ECO:0000313" key="1">
    <source>
        <dbReference type="EMBL" id="KAI8435400.1"/>
    </source>
</evidence>
<accession>A0ACC0KGE0</accession>
<proteinExistence type="predicted"/>
<dbReference type="EMBL" id="CM046105">
    <property type="protein sequence ID" value="KAI8435400.1"/>
    <property type="molecule type" value="Genomic_DNA"/>
</dbReference>
<comment type="caution">
    <text evidence="1">The sequence shown here is derived from an EMBL/GenBank/DDBJ whole genome shotgun (WGS) entry which is preliminary data.</text>
</comment>
<keyword evidence="2" id="KW-1185">Reference proteome</keyword>
<name>A0ACC0KGE0_CHOFU</name>
<evidence type="ECO:0000313" key="2">
    <source>
        <dbReference type="Proteomes" id="UP001064048"/>
    </source>
</evidence>
<gene>
    <name evidence="1" type="ORF">MSG28_003717</name>
</gene>
<reference evidence="1 2" key="1">
    <citation type="journal article" date="2022" name="Genome Biol. Evol.">
        <title>The Spruce Budworm Genome: Reconstructing the Evolutionary History of Antifreeze Proteins.</title>
        <authorList>
            <person name="Beliveau C."/>
            <person name="Gagne P."/>
            <person name="Picq S."/>
            <person name="Vernygora O."/>
            <person name="Keeling C.I."/>
            <person name="Pinkney K."/>
            <person name="Doucet D."/>
            <person name="Wen F."/>
            <person name="Johnston J.S."/>
            <person name="Maaroufi H."/>
            <person name="Boyle B."/>
            <person name="Laroche J."/>
            <person name="Dewar K."/>
            <person name="Juretic N."/>
            <person name="Blackburn G."/>
            <person name="Nisole A."/>
            <person name="Brunet B."/>
            <person name="Brandao M."/>
            <person name="Lumley L."/>
            <person name="Duan J."/>
            <person name="Quan G."/>
            <person name="Lucarotti C.J."/>
            <person name="Roe A.D."/>
            <person name="Sperling F.A.H."/>
            <person name="Levesque R.C."/>
            <person name="Cusson M."/>
        </authorList>
    </citation>
    <scope>NUCLEOTIDE SEQUENCE [LARGE SCALE GENOMIC DNA]</scope>
    <source>
        <strain evidence="1">Glfc:IPQL:Cfum</strain>
    </source>
</reference>
<sequence>MFSKFIRPLNYVTPCLSTRAPQVLRLAGKGHQGQPVRCYSDYIPPNQYDVPIPNKLKLGYALRVYWEIIPLAFCTAFTMSLMVGAFLWASMHKVDAVFTTHNLNSISRTMDLRNPKPHKIIIVNQRYEPWPELQAVLDKMTAAEKRALQRLQNCSHGNPV</sequence>